<dbReference type="EMBL" id="BART01009345">
    <property type="protein sequence ID" value="GAG66907.1"/>
    <property type="molecule type" value="Genomic_DNA"/>
</dbReference>
<dbReference type="AlphaFoldDB" id="X1AA74"/>
<gene>
    <name evidence="1" type="ORF">S01H4_20733</name>
</gene>
<feature type="non-terminal residue" evidence="1">
    <location>
        <position position="1"/>
    </location>
</feature>
<reference evidence="1" key="1">
    <citation type="journal article" date="2014" name="Front. Microbiol.">
        <title>High frequency of phylogenetically diverse reductive dehalogenase-homologous genes in deep subseafloor sedimentary metagenomes.</title>
        <authorList>
            <person name="Kawai M."/>
            <person name="Futagami T."/>
            <person name="Toyoda A."/>
            <person name="Takaki Y."/>
            <person name="Nishi S."/>
            <person name="Hori S."/>
            <person name="Arai W."/>
            <person name="Tsubouchi T."/>
            <person name="Morono Y."/>
            <person name="Uchiyama I."/>
            <person name="Ito T."/>
            <person name="Fujiyama A."/>
            <person name="Inagaki F."/>
            <person name="Takami H."/>
        </authorList>
    </citation>
    <scope>NUCLEOTIDE SEQUENCE</scope>
    <source>
        <strain evidence="1">Expedition CK06-06</strain>
    </source>
</reference>
<organism evidence="1">
    <name type="scientific">marine sediment metagenome</name>
    <dbReference type="NCBI Taxonomy" id="412755"/>
    <lineage>
        <taxon>unclassified sequences</taxon>
        <taxon>metagenomes</taxon>
        <taxon>ecological metagenomes</taxon>
    </lineage>
</organism>
<protein>
    <submittedName>
        <fullName evidence="1">Uncharacterized protein</fullName>
    </submittedName>
</protein>
<accession>X1AA74</accession>
<sequence length="137" mass="14973">RSDWYPFTPQLNSLTSVSNRKGMWRRDGDTMEVKCGIRYNGVGDNSDWTMEIPESKLFDGLKNASAAMAGNVQYVGSGEWSDSGTGYKQLMVVATSTTILKIFESVDATPVETDEFGASDELATTSRIPIKGWSAVS</sequence>
<comment type="caution">
    <text evidence="1">The sequence shown here is derived from an EMBL/GenBank/DDBJ whole genome shotgun (WGS) entry which is preliminary data.</text>
</comment>
<evidence type="ECO:0000313" key="1">
    <source>
        <dbReference type="EMBL" id="GAG66907.1"/>
    </source>
</evidence>
<name>X1AA74_9ZZZZ</name>
<proteinExistence type="predicted"/>